<evidence type="ECO:0000313" key="3">
    <source>
        <dbReference type="Proteomes" id="UP000027586"/>
    </source>
</evidence>
<dbReference type="Proteomes" id="UP000027586">
    <property type="component" value="Unassembled WGS sequence"/>
</dbReference>
<feature type="region of interest" description="Disordered" evidence="1">
    <location>
        <begin position="119"/>
        <end position="187"/>
    </location>
</feature>
<feature type="region of interest" description="Disordered" evidence="1">
    <location>
        <begin position="1"/>
        <end position="84"/>
    </location>
</feature>
<keyword evidence="3" id="KW-1185">Reference proteome</keyword>
<reference evidence="2" key="1">
    <citation type="submission" date="2013-08" db="EMBL/GenBank/DDBJ databases">
        <title>Gene expansion shapes genome architecture in the human pathogen Lichtheimia corymbifera: an evolutionary genomics analysis in the ancient terrestrial Mucorales (Mucoromycotina).</title>
        <authorList>
            <person name="Schwartze V.U."/>
            <person name="Winter S."/>
            <person name="Shelest E."/>
            <person name="Marcet-Houben M."/>
            <person name="Horn F."/>
            <person name="Wehner S."/>
            <person name="Hoffmann K."/>
            <person name="Riege K."/>
            <person name="Sammeth M."/>
            <person name="Nowrousian M."/>
            <person name="Valiante V."/>
            <person name="Linde J."/>
            <person name="Jacobsen I.D."/>
            <person name="Marz M."/>
            <person name="Brakhage A.A."/>
            <person name="Gabaldon T."/>
            <person name="Bocker S."/>
            <person name="Voigt K."/>
        </authorList>
    </citation>
    <scope>NUCLEOTIDE SEQUENCE [LARGE SCALE GENOMIC DNA]</scope>
    <source>
        <strain evidence="2">FSU 9682</strain>
    </source>
</reference>
<organism evidence="2 3">
    <name type="scientific">Lichtheimia corymbifera JMRC:FSU:9682</name>
    <dbReference type="NCBI Taxonomy" id="1263082"/>
    <lineage>
        <taxon>Eukaryota</taxon>
        <taxon>Fungi</taxon>
        <taxon>Fungi incertae sedis</taxon>
        <taxon>Mucoromycota</taxon>
        <taxon>Mucoromycotina</taxon>
        <taxon>Mucoromycetes</taxon>
        <taxon>Mucorales</taxon>
        <taxon>Lichtheimiaceae</taxon>
        <taxon>Lichtheimia</taxon>
    </lineage>
</organism>
<dbReference type="EMBL" id="CBTN010000101">
    <property type="protein sequence ID" value="CDH60662.1"/>
    <property type="molecule type" value="Genomic_DNA"/>
</dbReference>
<feature type="compositionally biased region" description="Low complexity" evidence="1">
    <location>
        <begin position="132"/>
        <end position="168"/>
    </location>
</feature>
<protein>
    <submittedName>
        <fullName evidence="2">Uncharacterized protein</fullName>
    </submittedName>
</protein>
<feature type="compositionally biased region" description="Basic residues" evidence="1">
    <location>
        <begin position="69"/>
        <end position="84"/>
    </location>
</feature>
<evidence type="ECO:0000313" key="2">
    <source>
        <dbReference type="EMBL" id="CDH60662.1"/>
    </source>
</evidence>
<proteinExistence type="predicted"/>
<name>A0A068SFQ8_9FUNG</name>
<comment type="caution">
    <text evidence="2">The sequence shown here is derived from an EMBL/GenBank/DDBJ whole genome shotgun (WGS) entry which is preliminary data.</text>
</comment>
<evidence type="ECO:0000256" key="1">
    <source>
        <dbReference type="SAM" id="MobiDB-lite"/>
    </source>
</evidence>
<dbReference type="VEuPathDB" id="FungiDB:LCOR_11443.1"/>
<sequence>MSSTLAISAATPSSSSSSSSSSLYLQSSPPPSPPISKEPSSSIQINHTSDNDTDYNMRFLPQQPPSPSSRKHTSKKYTQHRRRRDCYQRLQIIIQENERIEREEHEAMLRKAPNVIARRSPSQEKPSILVKTPAITTPPESPTTPSSPITPTNNEFPKSSTPSSTAPPRQSVRFAPDPPKVFHCSTSTSPITKLRNFLHLFSD</sequence>
<accession>A0A068SFQ8</accession>
<gene>
    <name evidence="2" type="ORF">LCOR_11443.1</name>
</gene>
<dbReference type="AlphaFoldDB" id="A0A068SFQ8"/>
<feature type="compositionally biased region" description="Low complexity" evidence="1">
    <location>
        <begin position="1"/>
        <end position="27"/>
    </location>
</feature>
<dbReference type="OrthoDB" id="2285867at2759"/>